<organism evidence="3 4">
    <name type="scientific">Aphanomyces euteiches</name>
    <dbReference type="NCBI Taxonomy" id="100861"/>
    <lineage>
        <taxon>Eukaryota</taxon>
        <taxon>Sar</taxon>
        <taxon>Stramenopiles</taxon>
        <taxon>Oomycota</taxon>
        <taxon>Saprolegniomycetes</taxon>
        <taxon>Saprolegniales</taxon>
        <taxon>Verrucalvaceae</taxon>
        <taxon>Aphanomyces</taxon>
    </lineage>
</organism>
<evidence type="ECO:0000256" key="1">
    <source>
        <dbReference type="ARBA" id="ARBA00022803"/>
    </source>
</evidence>
<dbReference type="GO" id="GO:0101031">
    <property type="term" value="C:protein folding chaperone complex"/>
    <property type="evidence" value="ECO:0007669"/>
    <property type="project" value="TreeGrafter"/>
</dbReference>
<keyword evidence="4" id="KW-1185">Reference proteome</keyword>
<reference evidence="3 4" key="1">
    <citation type="submission" date="2019-07" db="EMBL/GenBank/DDBJ databases">
        <title>Genomics analysis of Aphanomyces spp. identifies a new class of oomycete effector associated with host adaptation.</title>
        <authorList>
            <person name="Gaulin E."/>
        </authorList>
    </citation>
    <scope>NUCLEOTIDE SEQUENCE [LARGE SCALE GENOMIC DNA]</scope>
    <source>
        <strain evidence="3 4">ATCC 201684</strain>
    </source>
</reference>
<evidence type="ECO:0000313" key="3">
    <source>
        <dbReference type="EMBL" id="KAF0744429.1"/>
    </source>
</evidence>
<proteinExistence type="predicted"/>
<dbReference type="VEuPathDB" id="FungiDB:AeMF1_021049"/>
<dbReference type="Gene3D" id="1.25.40.10">
    <property type="entry name" value="Tetratricopeptide repeat domain"/>
    <property type="match status" value="1"/>
</dbReference>
<dbReference type="EMBL" id="VJMJ01000009">
    <property type="protein sequence ID" value="KAF0744429.1"/>
    <property type="molecule type" value="Genomic_DNA"/>
</dbReference>
<dbReference type="AlphaFoldDB" id="A0A6G0XVE7"/>
<dbReference type="SUPFAM" id="SSF48452">
    <property type="entry name" value="TPR-like"/>
    <property type="match status" value="1"/>
</dbReference>
<accession>A0A6G0XVE7</accession>
<name>A0A6G0XVE7_9STRA</name>
<dbReference type="InterPro" id="IPR011990">
    <property type="entry name" value="TPR-like_helical_dom_sf"/>
</dbReference>
<dbReference type="PANTHER" id="PTHR46423:SF1">
    <property type="entry name" value="RNA POLYMERASE II-ASSOCIATED PROTEIN 3"/>
    <property type="match status" value="1"/>
</dbReference>
<keyword evidence="1" id="KW-0802">TPR repeat</keyword>
<dbReference type="SMART" id="SM00028">
    <property type="entry name" value="TPR"/>
    <property type="match status" value="3"/>
</dbReference>
<dbReference type="PANTHER" id="PTHR46423">
    <property type="entry name" value="RNA POLYMERASE II-ASSOCIATED PROTEIN 3"/>
    <property type="match status" value="1"/>
</dbReference>
<dbReference type="Proteomes" id="UP000481153">
    <property type="component" value="Unassembled WGS sequence"/>
</dbReference>
<feature type="region of interest" description="Disordered" evidence="2">
    <location>
        <begin position="192"/>
        <end position="247"/>
    </location>
</feature>
<comment type="caution">
    <text evidence="3">The sequence shown here is derived from an EMBL/GenBank/DDBJ whole genome shotgun (WGS) entry which is preliminary data.</text>
</comment>
<gene>
    <name evidence="3" type="ORF">Ae201684_000909</name>
</gene>
<protein>
    <submittedName>
        <fullName evidence="3">Uncharacterized protein</fullName>
    </submittedName>
</protein>
<evidence type="ECO:0000313" key="4">
    <source>
        <dbReference type="Proteomes" id="UP000481153"/>
    </source>
</evidence>
<dbReference type="InterPro" id="IPR019734">
    <property type="entry name" value="TPR_rpt"/>
</dbReference>
<evidence type="ECO:0000256" key="2">
    <source>
        <dbReference type="SAM" id="MobiDB-lite"/>
    </source>
</evidence>
<dbReference type="InterPro" id="IPR051966">
    <property type="entry name" value="RPAP3"/>
</dbReference>
<sequence>MNEATELKTRGNAHCQAARYEEAIDCYTRALMPNGDSKWNAAILSNRAFAYLQLGTPSNLALAEEDCTTVLATDPRNVKALYRRALARSAMEKLSEAKADLEAIVMWEPGNPQANEALDKIRVQLAAKTKNGLFNEDFQRQMLQGNVEPSAVMPVPLRLKSPRQHKSHHHHHHLHNDEFAEALRQCSIAAHHEAQTHATRDQRAANAAWEELQAQEQRLSKQAPLKPKKRQTSTQKSKAIAFQPGQIKAHTDALWAQMLEEESKTRSVFQNKLRGR</sequence>
<feature type="compositionally biased region" description="Basic and acidic residues" evidence="2">
    <location>
        <begin position="192"/>
        <end position="203"/>
    </location>
</feature>